<dbReference type="PANTHER" id="PTHR41774:SF1">
    <property type="entry name" value="NGG1P INTERACTING FACTOR NIF3"/>
    <property type="match status" value="1"/>
</dbReference>
<evidence type="ECO:0000313" key="2">
    <source>
        <dbReference type="Proteomes" id="UP000248764"/>
    </source>
</evidence>
<name>A0A2W2B2D7_9ACTN</name>
<protein>
    <submittedName>
        <fullName evidence="1">Uncharacterized protein</fullName>
    </submittedName>
</protein>
<dbReference type="PANTHER" id="PTHR41774">
    <property type="match status" value="1"/>
</dbReference>
<dbReference type="SUPFAM" id="SSF102705">
    <property type="entry name" value="NIF3 (NGG1p interacting factor 3)-like"/>
    <property type="match status" value="1"/>
</dbReference>
<dbReference type="InterPro" id="IPR015867">
    <property type="entry name" value="N-reg_PII/ATP_PRibTrfase_C"/>
</dbReference>
<dbReference type="AlphaFoldDB" id="A0A2W2B2D7"/>
<dbReference type="InterPro" id="IPR036069">
    <property type="entry name" value="DUF34/NIF3_sf"/>
</dbReference>
<accession>A0A2W2B2D7</accession>
<proteinExistence type="predicted"/>
<dbReference type="Gene3D" id="3.30.70.120">
    <property type="match status" value="1"/>
</dbReference>
<comment type="caution">
    <text evidence="1">The sequence shown here is derived from an EMBL/GenBank/DDBJ whole genome shotgun (WGS) entry which is preliminary data.</text>
</comment>
<dbReference type="Proteomes" id="UP000248764">
    <property type="component" value="Unassembled WGS sequence"/>
</dbReference>
<organism evidence="1 2">
    <name type="scientific">Jiangella anatolica</name>
    <dbReference type="NCBI Taxonomy" id="2670374"/>
    <lineage>
        <taxon>Bacteria</taxon>
        <taxon>Bacillati</taxon>
        <taxon>Actinomycetota</taxon>
        <taxon>Actinomycetes</taxon>
        <taxon>Jiangellales</taxon>
        <taxon>Jiangellaceae</taxon>
        <taxon>Jiangella</taxon>
    </lineage>
</organism>
<reference evidence="1 2" key="1">
    <citation type="submission" date="2018-01" db="EMBL/GenBank/DDBJ databases">
        <title>Draft genome sequence of Jiangella sp. GTF31.</title>
        <authorList>
            <person name="Sahin N."/>
            <person name="Ay H."/>
            <person name="Saygin H."/>
        </authorList>
    </citation>
    <scope>NUCLEOTIDE SEQUENCE [LARGE SCALE GENOMIC DNA]</scope>
    <source>
        <strain evidence="1 2">GTF31</strain>
    </source>
</reference>
<dbReference type="EMBL" id="POTW01000055">
    <property type="protein sequence ID" value="PZF81581.1"/>
    <property type="molecule type" value="Genomic_DNA"/>
</dbReference>
<evidence type="ECO:0000313" key="1">
    <source>
        <dbReference type="EMBL" id="PZF81581.1"/>
    </source>
</evidence>
<keyword evidence="2" id="KW-1185">Reference proteome</keyword>
<gene>
    <name evidence="1" type="ORF">C1I92_20550</name>
</gene>
<sequence>MREAYRITTFVPPESLDALLEGIEAEVELRFGPYDRSAWWSAPGVEQFRPLPGASPSVGEVGRTERVPTIRLEFVIPRDPGLLERVVDRGLIANHPWQEPAVIVDESIVSATQLAEPVGPQGIEP</sequence>